<evidence type="ECO:0000313" key="11">
    <source>
        <dbReference type="Proteomes" id="UP000249619"/>
    </source>
</evidence>
<dbReference type="GO" id="GO:0016020">
    <property type="term" value="C:membrane"/>
    <property type="evidence" value="ECO:0007669"/>
    <property type="project" value="UniProtKB-SubCell"/>
</dbReference>
<dbReference type="CDD" id="cd12148">
    <property type="entry name" value="fungal_TF_MHR"/>
    <property type="match status" value="1"/>
</dbReference>
<dbReference type="Gene3D" id="1.20.1250.20">
    <property type="entry name" value="MFS general substrate transporter like domains"/>
    <property type="match status" value="1"/>
</dbReference>
<sequence>MHESTIDDAKKQASCDMELAKTTTTAEGEIAFAVDEQMPESLRAHSQAELQEMNKKLVRRIDLVVLPIIGILYILNYIDRQNLAAAKLQGIMEDLNMTTQQFATSVSILFVGYLPFQIPSNLLITKIPRPGMYICCAVIIWGTISAATAAVKTYGQLLAVRAILGVAEAVFFPGAIYYLSAWYTKTELGKRIAALYIAQQFGNAFGGLFAAAIFNLDGRHGIRGWQWLFIVEGAATVGIGSVCAFLMPEFPHNSKILTGVQRDLAVWRIEREAGAAEGTENESVLKGFAKALADPKLLLLILCNLLSQAQGSIANYFPTLVASLGFSGTVSLLLTAPPYILAGFVYYGLMWYSDRRNAAYSIILFCIATACVMYIIPMATLNVGARYFSMMILPFASVGPQLVLYKTINLHLARPVSKRAAASALVNALGGTSNIWASYLYYAPPQFYAAFGTLMGCAFLFAATITVYRWLVLRENRRLDSGDPAEFRLSTAFTRAISGDGVWDLRSRHLRRKHPDSEAPPAKKRRPSVRDQSTSPAASPDDSQRRGSNQDGVNAIPQYPKEQSRPQLDQPLIEMSSMDPSSLLLASLMQPQGGLNMSTASAVPPVSYDTSLANFDFDQWSPDPLLSLSNLSQAQEEWIPSLSQQERGCDLYFTHVSNFLPFLHRPTFHADSVPRHLLLSMLCLGYQHGGDPDLDDSPDTGAALSVQCFHQARTLIAAEEENLDEASHGLVMVQTYVLLQIYAMLYSDEKESTYGLKTHSKICSLARASGLMQPLPSEATGATTDLESLWRHFIHAESHKRTLFAIHQIDTLWYQFLSIPRSLSHLEIKHDLPCPEAYWDASNSATWAHRQLIAKQPNSPIQYQDAVRRVLASDADLNAIPAFSSRARGRYRGGRL</sequence>
<keyword evidence="11" id="KW-1185">Reference proteome</keyword>
<keyword evidence="6" id="KW-0539">Nucleus</keyword>
<evidence type="ECO:0000313" key="10">
    <source>
        <dbReference type="EMBL" id="RAR08713.1"/>
    </source>
</evidence>
<accession>A0A364N1F1</accession>
<evidence type="ECO:0000256" key="2">
    <source>
        <dbReference type="ARBA" id="ARBA00022448"/>
    </source>
</evidence>
<keyword evidence="3 8" id="KW-0812">Transmembrane</keyword>
<evidence type="ECO:0000256" key="6">
    <source>
        <dbReference type="ARBA" id="ARBA00023242"/>
    </source>
</evidence>
<feature type="transmembrane region" description="Helical" evidence="8">
    <location>
        <begin position="226"/>
        <end position="247"/>
    </location>
</feature>
<dbReference type="PANTHER" id="PTHR43791:SF23">
    <property type="entry name" value="MAJOR FACILITATOR SUPERFAMILY (MFS) PROFILE DOMAIN-CONTAINING PROTEIN"/>
    <property type="match status" value="1"/>
</dbReference>
<evidence type="ECO:0000259" key="9">
    <source>
        <dbReference type="PROSITE" id="PS50850"/>
    </source>
</evidence>
<feature type="transmembrane region" description="Helical" evidence="8">
    <location>
        <begin position="448"/>
        <end position="471"/>
    </location>
</feature>
<gene>
    <name evidence="10" type="ORF">DDE83_005836</name>
</gene>
<dbReference type="InterPro" id="IPR020846">
    <property type="entry name" value="MFS_dom"/>
</dbReference>
<feature type="transmembrane region" description="Helical" evidence="8">
    <location>
        <begin position="324"/>
        <end position="347"/>
    </location>
</feature>
<dbReference type="Pfam" id="PF04082">
    <property type="entry name" value="Fungal_trans"/>
    <property type="match status" value="1"/>
</dbReference>
<evidence type="ECO:0000256" key="1">
    <source>
        <dbReference type="ARBA" id="ARBA00004141"/>
    </source>
</evidence>
<feature type="transmembrane region" description="Helical" evidence="8">
    <location>
        <begin position="61"/>
        <end position="78"/>
    </location>
</feature>
<evidence type="ECO:0000256" key="4">
    <source>
        <dbReference type="ARBA" id="ARBA00022989"/>
    </source>
</evidence>
<comment type="subcellular location">
    <subcellularLocation>
        <location evidence="1">Membrane</location>
        <topology evidence="1">Multi-pass membrane protein</topology>
    </subcellularLocation>
</comment>
<dbReference type="EMBL" id="QGDH01000083">
    <property type="protein sequence ID" value="RAR08713.1"/>
    <property type="molecule type" value="Genomic_DNA"/>
</dbReference>
<feature type="domain" description="Major facilitator superfamily (MFS) profile" evidence="9">
    <location>
        <begin position="65"/>
        <end position="481"/>
    </location>
</feature>
<dbReference type="InterPro" id="IPR007219">
    <property type="entry name" value="XnlR_reg_dom"/>
</dbReference>
<dbReference type="Proteomes" id="UP000249619">
    <property type="component" value="Unassembled WGS sequence"/>
</dbReference>
<feature type="region of interest" description="Disordered" evidence="7">
    <location>
        <begin position="511"/>
        <end position="565"/>
    </location>
</feature>
<evidence type="ECO:0000256" key="3">
    <source>
        <dbReference type="ARBA" id="ARBA00022692"/>
    </source>
</evidence>
<dbReference type="GO" id="GO:0022857">
    <property type="term" value="F:transmembrane transporter activity"/>
    <property type="evidence" value="ECO:0007669"/>
    <property type="project" value="InterPro"/>
</dbReference>
<dbReference type="PROSITE" id="PS50850">
    <property type="entry name" value="MFS"/>
    <property type="match status" value="1"/>
</dbReference>
<feature type="transmembrane region" description="Helical" evidence="8">
    <location>
        <begin position="157"/>
        <end position="180"/>
    </location>
</feature>
<dbReference type="InterPro" id="IPR011701">
    <property type="entry name" value="MFS"/>
</dbReference>
<dbReference type="GO" id="GO:0008270">
    <property type="term" value="F:zinc ion binding"/>
    <property type="evidence" value="ECO:0007669"/>
    <property type="project" value="InterPro"/>
</dbReference>
<dbReference type="SUPFAM" id="SSF103473">
    <property type="entry name" value="MFS general substrate transporter"/>
    <property type="match status" value="1"/>
</dbReference>
<feature type="transmembrane region" description="Helical" evidence="8">
    <location>
        <begin position="420"/>
        <end position="442"/>
    </location>
</feature>
<comment type="caution">
    <text evidence="10">The sequence shown here is derived from an EMBL/GenBank/DDBJ whole genome shotgun (WGS) entry which is preliminary data.</text>
</comment>
<dbReference type="InterPro" id="IPR036259">
    <property type="entry name" value="MFS_trans_sf"/>
</dbReference>
<organism evidence="10 11">
    <name type="scientific">Stemphylium lycopersici</name>
    <name type="common">Tomato gray leaf spot disease fungus</name>
    <name type="synonym">Thyrospora lycopersici</name>
    <dbReference type="NCBI Taxonomy" id="183478"/>
    <lineage>
        <taxon>Eukaryota</taxon>
        <taxon>Fungi</taxon>
        <taxon>Dikarya</taxon>
        <taxon>Ascomycota</taxon>
        <taxon>Pezizomycotina</taxon>
        <taxon>Dothideomycetes</taxon>
        <taxon>Pleosporomycetidae</taxon>
        <taxon>Pleosporales</taxon>
        <taxon>Pleosporineae</taxon>
        <taxon>Pleosporaceae</taxon>
        <taxon>Stemphylium</taxon>
    </lineage>
</organism>
<reference evidence="11" key="1">
    <citation type="submission" date="2018-05" db="EMBL/GenBank/DDBJ databases">
        <title>Draft genome sequence of Stemphylium lycopersici strain CIDEFI 213.</title>
        <authorList>
            <person name="Medina R."/>
            <person name="Franco M.E.E."/>
            <person name="Lucentini C.G."/>
            <person name="Saparrat M.C.N."/>
            <person name="Balatti P.A."/>
        </authorList>
    </citation>
    <scope>NUCLEOTIDE SEQUENCE [LARGE SCALE GENOMIC DNA]</scope>
    <source>
        <strain evidence="11">CIDEFI 213</strain>
    </source>
</reference>
<dbReference type="GO" id="GO:0003677">
    <property type="term" value="F:DNA binding"/>
    <property type="evidence" value="ECO:0007669"/>
    <property type="project" value="InterPro"/>
</dbReference>
<dbReference type="AlphaFoldDB" id="A0A364N1F1"/>
<proteinExistence type="predicted"/>
<evidence type="ECO:0000256" key="7">
    <source>
        <dbReference type="SAM" id="MobiDB-lite"/>
    </source>
</evidence>
<feature type="transmembrane region" description="Helical" evidence="8">
    <location>
        <begin position="98"/>
        <end position="118"/>
    </location>
</feature>
<name>A0A364N1F1_STELY</name>
<evidence type="ECO:0000256" key="5">
    <source>
        <dbReference type="ARBA" id="ARBA00023136"/>
    </source>
</evidence>
<feature type="transmembrane region" description="Helical" evidence="8">
    <location>
        <begin position="359"/>
        <end position="381"/>
    </location>
</feature>
<feature type="transmembrane region" description="Helical" evidence="8">
    <location>
        <begin position="192"/>
        <end position="214"/>
    </location>
</feature>
<protein>
    <submittedName>
        <fullName evidence="10">Pantothenate transporter</fullName>
    </submittedName>
</protein>
<keyword evidence="5 8" id="KW-0472">Membrane</keyword>
<dbReference type="GO" id="GO:0006351">
    <property type="term" value="P:DNA-templated transcription"/>
    <property type="evidence" value="ECO:0007669"/>
    <property type="project" value="InterPro"/>
</dbReference>
<dbReference type="FunFam" id="1.20.1250.20:FF:000057">
    <property type="entry name" value="MFS general substrate transporter"/>
    <property type="match status" value="1"/>
</dbReference>
<keyword evidence="2" id="KW-0813">Transport</keyword>
<dbReference type="Pfam" id="PF07690">
    <property type="entry name" value="MFS_1"/>
    <property type="match status" value="1"/>
</dbReference>
<feature type="transmembrane region" description="Helical" evidence="8">
    <location>
        <begin position="130"/>
        <end position="151"/>
    </location>
</feature>
<keyword evidence="4 8" id="KW-1133">Transmembrane helix</keyword>
<evidence type="ECO:0000256" key="8">
    <source>
        <dbReference type="SAM" id="Phobius"/>
    </source>
</evidence>
<feature type="transmembrane region" description="Helical" evidence="8">
    <location>
        <begin position="387"/>
        <end position="408"/>
    </location>
</feature>
<dbReference type="PANTHER" id="PTHR43791">
    <property type="entry name" value="PERMEASE-RELATED"/>
    <property type="match status" value="1"/>
</dbReference>